<protein>
    <recommendedName>
        <fullName evidence="5">Secreted protein</fullName>
    </recommendedName>
</protein>
<evidence type="ECO:0000256" key="1">
    <source>
        <dbReference type="SAM" id="MobiDB-lite"/>
    </source>
</evidence>
<evidence type="ECO:0000256" key="2">
    <source>
        <dbReference type="SAM" id="SignalP"/>
    </source>
</evidence>
<gene>
    <name evidence="3" type="ORF">ANCCAN_14894</name>
</gene>
<proteinExistence type="predicted"/>
<evidence type="ECO:0000313" key="3">
    <source>
        <dbReference type="EMBL" id="RCN39169.1"/>
    </source>
</evidence>
<evidence type="ECO:0008006" key="5">
    <source>
        <dbReference type="Google" id="ProtNLM"/>
    </source>
</evidence>
<dbReference type="AlphaFoldDB" id="A0A368G793"/>
<feature type="signal peptide" evidence="2">
    <location>
        <begin position="1"/>
        <end position="18"/>
    </location>
</feature>
<keyword evidence="4" id="KW-1185">Reference proteome</keyword>
<accession>A0A368G793</accession>
<feature type="region of interest" description="Disordered" evidence="1">
    <location>
        <begin position="69"/>
        <end position="88"/>
    </location>
</feature>
<name>A0A368G793_ANCCA</name>
<dbReference type="Proteomes" id="UP000252519">
    <property type="component" value="Unassembled WGS sequence"/>
</dbReference>
<keyword evidence="2" id="KW-0732">Signal</keyword>
<sequence>MFMHMHAPLMYSAPLVAAAPASIGGQYGKNSQSSRVRNLVGSYSTEQGHHTDLLLELPLRRARARKLAARRAARMRKNLKKHHKFNNH</sequence>
<dbReference type="EMBL" id="JOJR01000352">
    <property type="protein sequence ID" value="RCN39169.1"/>
    <property type="molecule type" value="Genomic_DNA"/>
</dbReference>
<evidence type="ECO:0000313" key="4">
    <source>
        <dbReference type="Proteomes" id="UP000252519"/>
    </source>
</evidence>
<organism evidence="3 4">
    <name type="scientific">Ancylostoma caninum</name>
    <name type="common">Dog hookworm</name>
    <dbReference type="NCBI Taxonomy" id="29170"/>
    <lineage>
        <taxon>Eukaryota</taxon>
        <taxon>Metazoa</taxon>
        <taxon>Ecdysozoa</taxon>
        <taxon>Nematoda</taxon>
        <taxon>Chromadorea</taxon>
        <taxon>Rhabditida</taxon>
        <taxon>Rhabditina</taxon>
        <taxon>Rhabditomorpha</taxon>
        <taxon>Strongyloidea</taxon>
        <taxon>Ancylostomatidae</taxon>
        <taxon>Ancylostomatinae</taxon>
        <taxon>Ancylostoma</taxon>
    </lineage>
</organism>
<reference evidence="3 4" key="1">
    <citation type="submission" date="2014-10" db="EMBL/GenBank/DDBJ databases">
        <title>Draft genome of the hookworm Ancylostoma caninum.</title>
        <authorList>
            <person name="Mitreva M."/>
        </authorList>
    </citation>
    <scope>NUCLEOTIDE SEQUENCE [LARGE SCALE GENOMIC DNA]</scope>
    <source>
        <strain evidence="3 4">Baltimore</strain>
    </source>
</reference>
<comment type="caution">
    <text evidence="3">The sequence shown here is derived from an EMBL/GenBank/DDBJ whole genome shotgun (WGS) entry which is preliminary data.</text>
</comment>
<feature type="chain" id="PRO_5016705073" description="Secreted protein" evidence="2">
    <location>
        <begin position="19"/>
        <end position="88"/>
    </location>
</feature>